<dbReference type="Pfam" id="PF00656">
    <property type="entry name" value="Peptidase_C14"/>
    <property type="match status" value="1"/>
</dbReference>
<sequence>MEKFLVEDLGVPKRRIQSLLGSKKQVAPSDPFLPTRANIIQTLTILIYNSEIEHGDNIVIFFSGYGSVYSCEEYCGKGAGTIESLCPIDRTEEDSFPVPDISDREINIILRQIAHAKGHRITLILDCSHSGAVVDDHPGLSGKNIPPMSRKSLTCMLDAADDTAKNFPEYQSVFAAEWRPDMTSHVILAACREHEIAKEERGETGLHGVFTESLVRTLRSGAANERPTYVDLVSSLNRSTTQVSAVAGRYKDSMLWYQNA</sequence>
<accession>A0AA39JL38</accession>
<keyword evidence="4" id="KW-1185">Reference proteome</keyword>
<proteinExistence type="inferred from homology"/>
<dbReference type="PANTHER" id="PTHR48104:SF30">
    <property type="entry name" value="METACASPASE-1"/>
    <property type="match status" value="1"/>
</dbReference>
<dbReference type="Proteomes" id="UP001175226">
    <property type="component" value="Unassembled WGS sequence"/>
</dbReference>
<comment type="similarity">
    <text evidence="1">Belongs to the peptidase C14B family.</text>
</comment>
<dbReference type="GO" id="GO:0005737">
    <property type="term" value="C:cytoplasm"/>
    <property type="evidence" value="ECO:0007669"/>
    <property type="project" value="TreeGrafter"/>
</dbReference>
<reference evidence="3" key="1">
    <citation type="submission" date="2023-06" db="EMBL/GenBank/DDBJ databases">
        <authorList>
            <consortium name="Lawrence Berkeley National Laboratory"/>
            <person name="Ahrendt S."/>
            <person name="Sahu N."/>
            <person name="Indic B."/>
            <person name="Wong-Bajracharya J."/>
            <person name="Merenyi Z."/>
            <person name="Ke H.-M."/>
            <person name="Monk M."/>
            <person name="Kocsube S."/>
            <person name="Drula E."/>
            <person name="Lipzen A."/>
            <person name="Balint B."/>
            <person name="Henrissat B."/>
            <person name="Andreopoulos B."/>
            <person name="Martin F.M."/>
            <person name="Harder C.B."/>
            <person name="Rigling D."/>
            <person name="Ford K.L."/>
            <person name="Foster G.D."/>
            <person name="Pangilinan J."/>
            <person name="Papanicolaou A."/>
            <person name="Barry K."/>
            <person name="LaButti K."/>
            <person name="Viragh M."/>
            <person name="Koriabine M."/>
            <person name="Yan M."/>
            <person name="Riley R."/>
            <person name="Champramary S."/>
            <person name="Plett K.L."/>
            <person name="Tsai I.J."/>
            <person name="Slot J."/>
            <person name="Sipos G."/>
            <person name="Plett J."/>
            <person name="Nagy L.G."/>
            <person name="Grigoriev I.V."/>
        </authorList>
    </citation>
    <scope>NUCLEOTIDE SEQUENCE</scope>
    <source>
        <strain evidence="3">FPL87.14</strain>
    </source>
</reference>
<evidence type="ECO:0000259" key="2">
    <source>
        <dbReference type="Pfam" id="PF00656"/>
    </source>
</evidence>
<dbReference type="InterPro" id="IPR050452">
    <property type="entry name" value="Metacaspase"/>
</dbReference>
<evidence type="ECO:0000256" key="1">
    <source>
        <dbReference type="ARBA" id="ARBA00009005"/>
    </source>
</evidence>
<dbReference type="PANTHER" id="PTHR48104">
    <property type="entry name" value="METACASPASE-4"/>
    <property type="match status" value="1"/>
</dbReference>
<name>A0AA39JL38_9AGAR</name>
<dbReference type="Gene3D" id="3.40.50.1460">
    <property type="match status" value="1"/>
</dbReference>
<organism evidence="3 4">
    <name type="scientific">Armillaria borealis</name>
    <dbReference type="NCBI Taxonomy" id="47425"/>
    <lineage>
        <taxon>Eukaryota</taxon>
        <taxon>Fungi</taxon>
        <taxon>Dikarya</taxon>
        <taxon>Basidiomycota</taxon>
        <taxon>Agaricomycotina</taxon>
        <taxon>Agaricomycetes</taxon>
        <taxon>Agaricomycetidae</taxon>
        <taxon>Agaricales</taxon>
        <taxon>Marasmiineae</taxon>
        <taxon>Physalacriaceae</taxon>
        <taxon>Armillaria</taxon>
    </lineage>
</organism>
<dbReference type="EMBL" id="JAUEPT010000023">
    <property type="protein sequence ID" value="KAK0443319.1"/>
    <property type="molecule type" value="Genomic_DNA"/>
</dbReference>
<dbReference type="InterPro" id="IPR011600">
    <property type="entry name" value="Pept_C14_caspase"/>
</dbReference>
<gene>
    <name evidence="3" type="ORF">EV421DRAFT_544368</name>
</gene>
<evidence type="ECO:0000313" key="4">
    <source>
        <dbReference type="Proteomes" id="UP001175226"/>
    </source>
</evidence>
<dbReference type="AlphaFoldDB" id="A0AA39JL38"/>
<dbReference type="GO" id="GO:0004197">
    <property type="term" value="F:cysteine-type endopeptidase activity"/>
    <property type="evidence" value="ECO:0007669"/>
    <property type="project" value="InterPro"/>
</dbReference>
<dbReference type="GO" id="GO:0006508">
    <property type="term" value="P:proteolysis"/>
    <property type="evidence" value="ECO:0007669"/>
    <property type="project" value="InterPro"/>
</dbReference>
<evidence type="ECO:0000313" key="3">
    <source>
        <dbReference type="EMBL" id="KAK0443319.1"/>
    </source>
</evidence>
<comment type="caution">
    <text evidence="3">The sequence shown here is derived from an EMBL/GenBank/DDBJ whole genome shotgun (WGS) entry which is preliminary data.</text>
</comment>
<feature type="domain" description="Peptidase C14 caspase" evidence="2">
    <location>
        <begin position="30"/>
        <end position="244"/>
    </location>
</feature>
<protein>
    <recommendedName>
        <fullName evidence="2">Peptidase C14 caspase domain-containing protein</fullName>
    </recommendedName>
</protein>